<sequence length="81" mass="9581">MLSEYIEKKLKTAKYKLLKDGSYFGEIPGLKGVWANARNLEDCRKELQEVLEDWLLLKVRLGERISGFEIRFDRRQLVKHA</sequence>
<dbReference type="EMBL" id="PFCK01000015">
    <property type="protein sequence ID" value="PIR71812.1"/>
    <property type="molecule type" value="Genomic_DNA"/>
</dbReference>
<dbReference type="Proteomes" id="UP000228909">
    <property type="component" value="Unassembled WGS sequence"/>
</dbReference>
<organism evidence="1 2">
    <name type="scientific">Candidatus Nealsonbacteria bacterium CG10_big_fil_rev_8_21_14_0_10_37_25</name>
    <dbReference type="NCBI Taxonomy" id="1974711"/>
    <lineage>
        <taxon>Bacteria</taxon>
        <taxon>Candidatus Nealsoniibacteriota</taxon>
    </lineage>
</organism>
<accession>A0A2H0TJS9</accession>
<gene>
    <name evidence="1" type="ORF">COU43_00525</name>
</gene>
<protein>
    <submittedName>
        <fullName evidence="1">HicB family protein</fullName>
    </submittedName>
</protein>
<dbReference type="Gene3D" id="3.30.160.250">
    <property type="match status" value="1"/>
</dbReference>
<comment type="caution">
    <text evidence="1">The sequence shown here is derived from an EMBL/GenBank/DDBJ whole genome shotgun (WGS) entry which is preliminary data.</text>
</comment>
<name>A0A2H0TJS9_9BACT</name>
<dbReference type="Pfam" id="PF21748">
    <property type="entry name" value="UPF0150"/>
    <property type="match status" value="1"/>
</dbReference>
<proteinExistence type="predicted"/>
<dbReference type="AlphaFoldDB" id="A0A2H0TJS9"/>
<reference evidence="2" key="1">
    <citation type="submission" date="2017-09" db="EMBL/GenBank/DDBJ databases">
        <title>Depth-based differentiation of microbial function through sediment-hosted aquifers and enrichment of novel symbionts in the deep terrestrial subsurface.</title>
        <authorList>
            <person name="Probst A.J."/>
            <person name="Ladd B."/>
            <person name="Jarett J.K."/>
            <person name="Geller-Mcgrath D.E."/>
            <person name="Sieber C.M.K."/>
            <person name="Emerson J.B."/>
            <person name="Anantharaman K."/>
            <person name="Thomas B.C."/>
            <person name="Malmstrom R."/>
            <person name="Stieglmeier M."/>
            <person name="Klingl A."/>
            <person name="Woyke T."/>
            <person name="Ryan C.M."/>
            <person name="Banfield J.F."/>
        </authorList>
    </citation>
    <scope>NUCLEOTIDE SEQUENCE [LARGE SCALE GENOMIC DNA]</scope>
</reference>
<dbReference type="InterPro" id="IPR049389">
    <property type="entry name" value="TTHA0281-like"/>
</dbReference>
<dbReference type="SUPFAM" id="SSF143100">
    <property type="entry name" value="TTHA1013/TTHA0281-like"/>
    <property type="match status" value="1"/>
</dbReference>
<dbReference type="InterPro" id="IPR035069">
    <property type="entry name" value="TTHA1013/TTHA0281-like"/>
</dbReference>
<evidence type="ECO:0000313" key="2">
    <source>
        <dbReference type="Proteomes" id="UP000228909"/>
    </source>
</evidence>
<evidence type="ECO:0000313" key="1">
    <source>
        <dbReference type="EMBL" id="PIR71812.1"/>
    </source>
</evidence>